<dbReference type="RefSeq" id="WP_377903251.1">
    <property type="nucleotide sequence ID" value="NZ_JBHRZS010000003.1"/>
</dbReference>
<dbReference type="InterPro" id="IPR013517">
    <property type="entry name" value="FG-GAP"/>
</dbReference>
<dbReference type="PANTHER" id="PTHR46580:SF2">
    <property type="entry name" value="MAM DOMAIN-CONTAINING PROTEIN"/>
    <property type="match status" value="1"/>
</dbReference>
<evidence type="ECO:0000313" key="3">
    <source>
        <dbReference type="EMBL" id="MFC3879123.1"/>
    </source>
</evidence>
<evidence type="ECO:0000256" key="1">
    <source>
        <dbReference type="ARBA" id="ARBA00022729"/>
    </source>
</evidence>
<feature type="signal peptide" evidence="2">
    <location>
        <begin position="1"/>
        <end position="22"/>
    </location>
</feature>
<feature type="chain" id="PRO_5047106484" evidence="2">
    <location>
        <begin position="23"/>
        <end position="516"/>
    </location>
</feature>
<dbReference type="SUPFAM" id="SSF69318">
    <property type="entry name" value="Integrin alpha N-terminal domain"/>
    <property type="match status" value="2"/>
</dbReference>
<keyword evidence="4" id="KW-1185">Reference proteome</keyword>
<comment type="caution">
    <text evidence="3">The sequence shown here is derived from an EMBL/GenBank/DDBJ whole genome shotgun (WGS) entry which is preliminary data.</text>
</comment>
<name>A0ABV8AMI3_9BACT</name>
<dbReference type="Proteomes" id="UP001595805">
    <property type="component" value="Unassembled WGS sequence"/>
</dbReference>
<gene>
    <name evidence="3" type="ORF">ACFOSV_02995</name>
</gene>
<accession>A0ABV8AMI3</accession>
<proteinExistence type="predicted"/>
<sequence>MNQFFKKLNILVYSISLLFACAPPQTEESSLSEEKYLWEDQSSVYLPQTGEWTNRVEVADLNEDGLVDLIFANGGDYSEPGKLESSRIFINQGSETQFLEVTEQVFGEEKFYARVIKVRDLNADGYPDIFIGATFQNQSQLYLGTGNGEFSKVTSSHLPQKLASVGDVEFGDVDIDGDLDIVLADWGPGSNMNNDGGKTMLWINDGNGIFSDQTDTQMPDLLIQFSWDLEFIDFDNDFYLDIAISCKRCGTSRIYVNDGLGNFEEKRMLPAYTNNYEFEAMDVNGDGFLDLVTVNDGEIVDQNSWSRREHIFLNDSAKRFVDATSVLWKDEANTGEDDNNVAFLDFDSDGDADFILSSLTGEDRLLINDGKGKFTLRESILSGEPTPHTLSLVFADINGDHKMDIIMGQGEGEELIEERIFVGKNIPIDSAKPIISHFDIEIGESTIIKARIHDNKSPSMPQDWKSVLVKVNDKDFPMNWYGEYLWSSVIEQILPSDTISICATDAAGNETCLKIQ</sequence>
<dbReference type="EMBL" id="JBHRZS010000003">
    <property type="protein sequence ID" value="MFC3879123.1"/>
    <property type="molecule type" value="Genomic_DNA"/>
</dbReference>
<organism evidence="3 4">
    <name type="scientific">Algoriphagus namhaensis</name>
    <dbReference type="NCBI Taxonomy" id="915353"/>
    <lineage>
        <taxon>Bacteria</taxon>
        <taxon>Pseudomonadati</taxon>
        <taxon>Bacteroidota</taxon>
        <taxon>Cytophagia</taxon>
        <taxon>Cytophagales</taxon>
        <taxon>Cyclobacteriaceae</taxon>
        <taxon>Algoriphagus</taxon>
    </lineage>
</organism>
<protein>
    <submittedName>
        <fullName evidence="3">FG-GAP repeat domain-containing protein</fullName>
    </submittedName>
</protein>
<dbReference type="PROSITE" id="PS51257">
    <property type="entry name" value="PROKAR_LIPOPROTEIN"/>
    <property type="match status" value="1"/>
</dbReference>
<dbReference type="InterPro" id="IPR028994">
    <property type="entry name" value="Integrin_alpha_N"/>
</dbReference>
<reference evidence="4" key="1">
    <citation type="journal article" date="2019" name="Int. J. Syst. Evol. Microbiol.">
        <title>The Global Catalogue of Microorganisms (GCM) 10K type strain sequencing project: providing services to taxonomists for standard genome sequencing and annotation.</title>
        <authorList>
            <consortium name="The Broad Institute Genomics Platform"/>
            <consortium name="The Broad Institute Genome Sequencing Center for Infectious Disease"/>
            <person name="Wu L."/>
            <person name="Ma J."/>
        </authorList>
    </citation>
    <scope>NUCLEOTIDE SEQUENCE [LARGE SCALE GENOMIC DNA]</scope>
    <source>
        <strain evidence="4">CCUG 60523</strain>
    </source>
</reference>
<evidence type="ECO:0000256" key="2">
    <source>
        <dbReference type="SAM" id="SignalP"/>
    </source>
</evidence>
<evidence type="ECO:0000313" key="4">
    <source>
        <dbReference type="Proteomes" id="UP001595805"/>
    </source>
</evidence>
<dbReference type="PANTHER" id="PTHR46580">
    <property type="entry name" value="SENSOR KINASE-RELATED"/>
    <property type="match status" value="1"/>
</dbReference>
<dbReference type="Pfam" id="PF13517">
    <property type="entry name" value="FG-GAP_3"/>
    <property type="match status" value="3"/>
</dbReference>
<keyword evidence="1 2" id="KW-0732">Signal</keyword>
<dbReference type="Gene3D" id="2.130.10.130">
    <property type="entry name" value="Integrin alpha, N-terminal"/>
    <property type="match status" value="3"/>
</dbReference>